<name>A0A835Z7G6_9STRA</name>
<gene>
    <name evidence="2" type="ORF">JKP88DRAFT_267730</name>
</gene>
<keyword evidence="1" id="KW-0732">Signal</keyword>
<feature type="signal peptide" evidence="1">
    <location>
        <begin position="1"/>
        <end position="22"/>
    </location>
</feature>
<proteinExistence type="predicted"/>
<protein>
    <submittedName>
        <fullName evidence="2">Uncharacterized protein</fullName>
    </submittedName>
</protein>
<dbReference type="EMBL" id="JAFCMP010000080">
    <property type="protein sequence ID" value="KAG5187873.1"/>
    <property type="molecule type" value="Genomic_DNA"/>
</dbReference>
<feature type="chain" id="PRO_5032859693" evidence="1">
    <location>
        <begin position="23"/>
        <end position="231"/>
    </location>
</feature>
<keyword evidence="3" id="KW-1185">Reference proteome</keyword>
<organism evidence="2 3">
    <name type="scientific">Tribonema minus</name>
    <dbReference type="NCBI Taxonomy" id="303371"/>
    <lineage>
        <taxon>Eukaryota</taxon>
        <taxon>Sar</taxon>
        <taxon>Stramenopiles</taxon>
        <taxon>Ochrophyta</taxon>
        <taxon>PX clade</taxon>
        <taxon>Xanthophyceae</taxon>
        <taxon>Tribonematales</taxon>
        <taxon>Tribonemataceae</taxon>
        <taxon>Tribonema</taxon>
    </lineage>
</organism>
<evidence type="ECO:0000256" key="1">
    <source>
        <dbReference type="SAM" id="SignalP"/>
    </source>
</evidence>
<accession>A0A835Z7G6</accession>
<evidence type="ECO:0000313" key="2">
    <source>
        <dbReference type="EMBL" id="KAG5187873.1"/>
    </source>
</evidence>
<sequence>MPAARALLVTALSLAFASIVQADIVKCSAYADATSDCMLGGAQVISALKTMTNTMANPSWTGYCDRVYIRSLDSMDGGRCGATGVTIKKGLFVSGTDTLVTVVPTATEVVLCQTQQLKVNRVKKEAFSIGIPRPIHRVAIVNQLDQFTSLEDGAFDNVVTDILDLRGNVYMNTANAWNPQAFSGADVRNRTIIPTTADASRCPLALAAANSNWETWHMDYDPLDMYSGGLC</sequence>
<comment type="caution">
    <text evidence="2">The sequence shown here is derived from an EMBL/GenBank/DDBJ whole genome shotgun (WGS) entry which is preliminary data.</text>
</comment>
<dbReference type="Proteomes" id="UP000664859">
    <property type="component" value="Unassembled WGS sequence"/>
</dbReference>
<evidence type="ECO:0000313" key="3">
    <source>
        <dbReference type="Proteomes" id="UP000664859"/>
    </source>
</evidence>
<reference evidence="2" key="1">
    <citation type="submission" date="2021-02" db="EMBL/GenBank/DDBJ databases">
        <title>First Annotated Genome of the Yellow-green Alga Tribonema minus.</title>
        <authorList>
            <person name="Mahan K.M."/>
        </authorList>
    </citation>
    <scope>NUCLEOTIDE SEQUENCE</scope>
    <source>
        <strain evidence="2">UTEX B ZZ1240</strain>
    </source>
</reference>
<dbReference type="AlphaFoldDB" id="A0A835Z7G6"/>